<feature type="domain" description="SusD-like N-terminal" evidence="8">
    <location>
        <begin position="104"/>
        <end position="234"/>
    </location>
</feature>
<keyword evidence="3 6" id="KW-0732">Signal</keyword>
<dbReference type="Proteomes" id="UP001500298">
    <property type="component" value="Unassembled WGS sequence"/>
</dbReference>
<name>A0ABP9DDV2_9BACT</name>
<dbReference type="EMBL" id="BAABJX010000033">
    <property type="protein sequence ID" value="GAA4836416.1"/>
    <property type="molecule type" value="Genomic_DNA"/>
</dbReference>
<evidence type="ECO:0000256" key="2">
    <source>
        <dbReference type="ARBA" id="ARBA00006275"/>
    </source>
</evidence>
<dbReference type="RefSeq" id="WP_345371744.1">
    <property type="nucleotide sequence ID" value="NZ_BAABJX010000033.1"/>
</dbReference>
<dbReference type="InterPro" id="IPR033985">
    <property type="entry name" value="SusD-like_N"/>
</dbReference>
<gene>
    <name evidence="9" type="ORF">GCM10023331_22000</name>
</gene>
<dbReference type="PROSITE" id="PS51257">
    <property type="entry name" value="PROKAR_LIPOPROTEIN"/>
    <property type="match status" value="1"/>
</dbReference>
<comment type="caution">
    <text evidence="9">The sequence shown here is derived from an EMBL/GenBank/DDBJ whole genome shotgun (WGS) entry which is preliminary data.</text>
</comment>
<comment type="subcellular location">
    <subcellularLocation>
        <location evidence="1">Cell outer membrane</location>
    </subcellularLocation>
</comment>
<keyword evidence="5" id="KW-0998">Cell outer membrane</keyword>
<dbReference type="InterPro" id="IPR012944">
    <property type="entry name" value="SusD_RagB_dom"/>
</dbReference>
<keyword evidence="4" id="KW-0472">Membrane</keyword>
<evidence type="ECO:0000259" key="8">
    <source>
        <dbReference type="Pfam" id="PF14322"/>
    </source>
</evidence>
<evidence type="ECO:0000256" key="4">
    <source>
        <dbReference type="ARBA" id="ARBA00023136"/>
    </source>
</evidence>
<evidence type="ECO:0000256" key="1">
    <source>
        <dbReference type="ARBA" id="ARBA00004442"/>
    </source>
</evidence>
<sequence length="524" mass="59148">MRINMKLKYKLLSVILGSSLLFASGCTEEFLQDAIVEQQLDANTFYQSEEHAIAASNAMYSPLHWQGLFKRHRYMLDFMSGDLIPTSGANQLMEYPEFRFNPTTQNFIPRAWEACYVGISRANVVLEQVPEIQFSQETEEMKTRILGEAKFLRGFYYFNLVRLYGGVPLYTESFSGGLDDPMFQPERNTEEEVYAQIEKDFMDAAATLPLAYEGDDIGRATAGAAQAFLGKVYLYQQKYGEARTALKKVIDGEFGDYALVPFNDNFLEGTENNVESLFEIQQANVAGTNPWRDKDDPIASRANWVASALSPRNGGGFANGLPSPEVNAFFNARPEENAVRRYFTIARPGDVWANWNPIAPDPVAAKQWHVRAAETNGEPFSAVRKFVKAPNDWSPFNQVGTNFRVMRYAEVLLLFAEAENEVNGPTAEAYSAINQVRERAQVDVLPAGLDKEAFFERIVTERRLELTFEFQRFFDLVRWGKRANVPAIADPAQMPGFVKGKNEVLPIPEEEIIANPNLAQNPNY</sequence>
<evidence type="ECO:0000256" key="6">
    <source>
        <dbReference type="SAM" id="SignalP"/>
    </source>
</evidence>
<accession>A0ABP9DDV2</accession>
<evidence type="ECO:0000259" key="7">
    <source>
        <dbReference type="Pfam" id="PF07980"/>
    </source>
</evidence>
<evidence type="ECO:0000256" key="5">
    <source>
        <dbReference type="ARBA" id="ARBA00023237"/>
    </source>
</evidence>
<organism evidence="9 10">
    <name type="scientific">Algivirga pacifica</name>
    <dbReference type="NCBI Taxonomy" id="1162670"/>
    <lineage>
        <taxon>Bacteria</taxon>
        <taxon>Pseudomonadati</taxon>
        <taxon>Bacteroidota</taxon>
        <taxon>Cytophagia</taxon>
        <taxon>Cytophagales</taxon>
        <taxon>Flammeovirgaceae</taxon>
        <taxon>Algivirga</taxon>
    </lineage>
</organism>
<dbReference type="Pfam" id="PF07980">
    <property type="entry name" value="SusD_RagB"/>
    <property type="match status" value="1"/>
</dbReference>
<evidence type="ECO:0000313" key="10">
    <source>
        <dbReference type="Proteomes" id="UP001500298"/>
    </source>
</evidence>
<feature type="chain" id="PRO_5046179117" evidence="6">
    <location>
        <begin position="24"/>
        <end position="524"/>
    </location>
</feature>
<dbReference type="SUPFAM" id="SSF48452">
    <property type="entry name" value="TPR-like"/>
    <property type="match status" value="1"/>
</dbReference>
<protein>
    <submittedName>
        <fullName evidence="9">RagB/SusD family nutrient uptake outer membrane protein</fullName>
    </submittedName>
</protein>
<comment type="similarity">
    <text evidence="2">Belongs to the SusD family.</text>
</comment>
<evidence type="ECO:0000256" key="3">
    <source>
        <dbReference type="ARBA" id="ARBA00022729"/>
    </source>
</evidence>
<dbReference type="Pfam" id="PF14322">
    <property type="entry name" value="SusD-like_3"/>
    <property type="match status" value="1"/>
</dbReference>
<dbReference type="InterPro" id="IPR011990">
    <property type="entry name" value="TPR-like_helical_dom_sf"/>
</dbReference>
<dbReference type="Gene3D" id="1.25.40.390">
    <property type="match status" value="1"/>
</dbReference>
<keyword evidence="10" id="KW-1185">Reference proteome</keyword>
<feature type="domain" description="RagB/SusD" evidence="7">
    <location>
        <begin position="313"/>
        <end position="524"/>
    </location>
</feature>
<reference evidence="10" key="1">
    <citation type="journal article" date="2019" name="Int. J. Syst. Evol. Microbiol.">
        <title>The Global Catalogue of Microorganisms (GCM) 10K type strain sequencing project: providing services to taxonomists for standard genome sequencing and annotation.</title>
        <authorList>
            <consortium name="The Broad Institute Genomics Platform"/>
            <consortium name="The Broad Institute Genome Sequencing Center for Infectious Disease"/>
            <person name="Wu L."/>
            <person name="Ma J."/>
        </authorList>
    </citation>
    <scope>NUCLEOTIDE SEQUENCE [LARGE SCALE GENOMIC DNA]</scope>
    <source>
        <strain evidence="10">JCM 18326</strain>
    </source>
</reference>
<proteinExistence type="inferred from homology"/>
<dbReference type="CDD" id="cd08977">
    <property type="entry name" value="SusD"/>
    <property type="match status" value="1"/>
</dbReference>
<evidence type="ECO:0000313" key="9">
    <source>
        <dbReference type="EMBL" id="GAA4836416.1"/>
    </source>
</evidence>
<feature type="signal peptide" evidence="6">
    <location>
        <begin position="1"/>
        <end position="23"/>
    </location>
</feature>